<dbReference type="EMBL" id="HBNR01001390">
    <property type="protein sequence ID" value="CAE4561366.1"/>
    <property type="molecule type" value="Transcribed_RNA"/>
</dbReference>
<dbReference type="AlphaFoldDB" id="A0A7S4UVS7"/>
<dbReference type="PANTHER" id="PTHR43827:SF3">
    <property type="entry name" value="NADP-DEPENDENT OXIDOREDUCTASE DOMAIN-CONTAINING PROTEIN"/>
    <property type="match status" value="1"/>
</dbReference>
<dbReference type="Gene3D" id="3.20.20.100">
    <property type="entry name" value="NADP-dependent oxidoreductase domain"/>
    <property type="match status" value="1"/>
</dbReference>
<evidence type="ECO:0000256" key="3">
    <source>
        <dbReference type="ARBA" id="ARBA00023002"/>
    </source>
</evidence>
<dbReference type="CDD" id="cd19071">
    <property type="entry name" value="AKR_AKR1-5-like"/>
    <property type="match status" value="1"/>
</dbReference>
<dbReference type="SUPFAM" id="SSF51430">
    <property type="entry name" value="NAD(P)-linked oxidoreductase"/>
    <property type="match status" value="1"/>
</dbReference>
<evidence type="ECO:0000256" key="2">
    <source>
        <dbReference type="ARBA" id="ARBA00022857"/>
    </source>
</evidence>
<dbReference type="InterPro" id="IPR018170">
    <property type="entry name" value="Aldo/ket_reductase_CS"/>
</dbReference>
<dbReference type="PROSITE" id="PS51257">
    <property type="entry name" value="PROKAR_LIPOPROTEIN"/>
    <property type="match status" value="1"/>
</dbReference>
<sequence>MSKSRAPVSVNLTGGGAMPLMGFGCGSPHVETYLEAFRAGYRHFDTAFSHFNHAVVGEAIRRSGLPREEVFLTTKVGFLPASRRCCWGLLELPGCLSDPPADHPLAGGGDYVKGRELPGIRRALAELGLDYIDLCLIHRPAATALEMHASYVPHYTMMGVLTRPWARPLLQAVLDAAVRWESALSGRQAAGAVRAESWRQLEEAKRSGLCRHIGVSNYPLTALREMETYAREPPEVLQLEYTPVCQWPEIYAYARARSIALTGYGTGVSKGVLGELLSGVALRLGRTPNQVLLRWRLQRGVGLLQGSRDPGRMAENLGVLDFEIPPAEMALLDGLGVHSFPLYFENSWHDGLDGGPTRGDAVLAGLVAAPLLLLALGARLCLRCLRRGGGAAEKRKAQ</sequence>
<keyword evidence="2" id="KW-0521">NADP</keyword>
<feature type="domain" description="NADP-dependent oxidoreductase" evidence="5">
    <location>
        <begin position="30"/>
        <end position="335"/>
    </location>
</feature>
<dbReference type="InterPro" id="IPR036812">
    <property type="entry name" value="NAD(P)_OxRdtase_dom_sf"/>
</dbReference>
<keyword evidence="4" id="KW-0472">Membrane</keyword>
<protein>
    <recommendedName>
        <fullName evidence="5">NADP-dependent oxidoreductase domain-containing protein</fullName>
    </recommendedName>
</protein>
<dbReference type="PANTHER" id="PTHR43827">
    <property type="entry name" value="2,5-DIKETO-D-GLUCONIC ACID REDUCTASE"/>
    <property type="match status" value="1"/>
</dbReference>
<gene>
    <name evidence="6" type="ORF">AMON00008_LOCUS985</name>
</gene>
<proteinExistence type="inferred from homology"/>
<dbReference type="InterPro" id="IPR020471">
    <property type="entry name" value="AKR"/>
</dbReference>
<name>A0A7S4UVS7_9DINO</name>
<accession>A0A7S4UVS7</accession>
<feature type="transmembrane region" description="Helical" evidence="4">
    <location>
        <begin position="361"/>
        <end position="382"/>
    </location>
</feature>
<dbReference type="Pfam" id="PF00248">
    <property type="entry name" value="Aldo_ket_red"/>
    <property type="match status" value="1"/>
</dbReference>
<dbReference type="GO" id="GO:0016616">
    <property type="term" value="F:oxidoreductase activity, acting on the CH-OH group of donors, NAD or NADP as acceptor"/>
    <property type="evidence" value="ECO:0007669"/>
    <property type="project" value="UniProtKB-ARBA"/>
</dbReference>
<evidence type="ECO:0000256" key="1">
    <source>
        <dbReference type="ARBA" id="ARBA00007905"/>
    </source>
</evidence>
<keyword evidence="4" id="KW-1133">Transmembrane helix</keyword>
<keyword evidence="3" id="KW-0560">Oxidoreductase</keyword>
<evidence type="ECO:0000256" key="4">
    <source>
        <dbReference type="SAM" id="Phobius"/>
    </source>
</evidence>
<dbReference type="InterPro" id="IPR023210">
    <property type="entry name" value="NADP_OxRdtase_dom"/>
</dbReference>
<dbReference type="PRINTS" id="PR00069">
    <property type="entry name" value="ALDKETRDTASE"/>
</dbReference>
<reference evidence="6" key="1">
    <citation type="submission" date="2021-01" db="EMBL/GenBank/DDBJ databases">
        <authorList>
            <person name="Corre E."/>
            <person name="Pelletier E."/>
            <person name="Niang G."/>
            <person name="Scheremetjew M."/>
            <person name="Finn R."/>
            <person name="Kale V."/>
            <person name="Holt S."/>
            <person name="Cochrane G."/>
            <person name="Meng A."/>
            <person name="Brown T."/>
            <person name="Cohen L."/>
        </authorList>
    </citation>
    <scope>NUCLEOTIDE SEQUENCE</scope>
    <source>
        <strain evidence="6">CCMP3105</strain>
    </source>
</reference>
<dbReference type="PROSITE" id="PS00062">
    <property type="entry name" value="ALDOKETO_REDUCTASE_2"/>
    <property type="match status" value="1"/>
</dbReference>
<keyword evidence="4" id="KW-0812">Transmembrane</keyword>
<organism evidence="6">
    <name type="scientific">Alexandrium monilatum</name>
    <dbReference type="NCBI Taxonomy" id="311494"/>
    <lineage>
        <taxon>Eukaryota</taxon>
        <taxon>Sar</taxon>
        <taxon>Alveolata</taxon>
        <taxon>Dinophyceae</taxon>
        <taxon>Gonyaulacales</taxon>
        <taxon>Pyrocystaceae</taxon>
        <taxon>Alexandrium</taxon>
    </lineage>
</organism>
<evidence type="ECO:0000313" key="6">
    <source>
        <dbReference type="EMBL" id="CAE4561366.1"/>
    </source>
</evidence>
<comment type="similarity">
    <text evidence="1">Belongs to the aldo/keto reductase family.</text>
</comment>
<evidence type="ECO:0000259" key="5">
    <source>
        <dbReference type="Pfam" id="PF00248"/>
    </source>
</evidence>